<feature type="signal peptide" evidence="7">
    <location>
        <begin position="1"/>
        <end position="16"/>
    </location>
</feature>
<dbReference type="GO" id="GO:0005524">
    <property type="term" value="F:ATP binding"/>
    <property type="evidence" value="ECO:0007669"/>
    <property type="project" value="InterPro"/>
</dbReference>
<dbReference type="AlphaFoldDB" id="A0A379CDS7"/>
<evidence type="ECO:0000313" key="9">
    <source>
        <dbReference type="EMBL" id="SUB59916.1"/>
    </source>
</evidence>
<dbReference type="PROSITE" id="PS00333">
    <property type="entry name" value="DNA_LIGASE_A2"/>
    <property type="match status" value="1"/>
</dbReference>
<evidence type="ECO:0000256" key="4">
    <source>
        <dbReference type="ARBA" id="ARBA00022763"/>
    </source>
</evidence>
<comment type="cofactor">
    <cofactor evidence="1">
        <name>a divalent metal cation</name>
        <dbReference type="ChEBI" id="CHEBI:60240"/>
    </cofactor>
</comment>
<dbReference type="Pfam" id="PF01068">
    <property type="entry name" value="DNA_ligase_A_M"/>
    <property type="match status" value="1"/>
</dbReference>
<keyword evidence="7" id="KW-0732">Signal</keyword>
<evidence type="ECO:0000259" key="8">
    <source>
        <dbReference type="PROSITE" id="PS50160"/>
    </source>
</evidence>
<dbReference type="GO" id="GO:0006260">
    <property type="term" value="P:DNA replication"/>
    <property type="evidence" value="ECO:0007669"/>
    <property type="project" value="UniProtKB-KW"/>
</dbReference>
<evidence type="ECO:0000256" key="6">
    <source>
        <dbReference type="ARBA" id="ARBA00034003"/>
    </source>
</evidence>
<proteinExistence type="predicted"/>
<dbReference type="PANTHER" id="PTHR47810:SF1">
    <property type="entry name" value="DNA LIGASE B"/>
    <property type="match status" value="1"/>
</dbReference>
<feature type="chain" id="PRO_5016822215" evidence="7">
    <location>
        <begin position="17"/>
        <end position="269"/>
    </location>
</feature>
<keyword evidence="10" id="KW-1185">Reference proteome</keyword>
<dbReference type="CDD" id="cd07896">
    <property type="entry name" value="Adenylation_kDNA_ligase_like"/>
    <property type="match status" value="1"/>
</dbReference>
<protein>
    <submittedName>
        <fullName evidence="9">DNA ligase</fullName>
        <ecNumber evidence="9">6.5.1.1</ecNumber>
    </submittedName>
</protein>
<dbReference type="NCBIfam" id="NF006592">
    <property type="entry name" value="PRK09125.1"/>
    <property type="match status" value="1"/>
</dbReference>
<dbReference type="SUPFAM" id="SSF56091">
    <property type="entry name" value="DNA ligase/mRNA capping enzyme, catalytic domain"/>
    <property type="match status" value="1"/>
</dbReference>
<evidence type="ECO:0000256" key="3">
    <source>
        <dbReference type="ARBA" id="ARBA00022705"/>
    </source>
</evidence>
<reference evidence="9 10" key="1">
    <citation type="submission" date="2018-06" db="EMBL/GenBank/DDBJ databases">
        <authorList>
            <consortium name="Pathogen Informatics"/>
            <person name="Doyle S."/>
        </authorList>
    </citation>
    <scope>NUCLEOTIDE SEQUENCE [LARGE SCALE GENOMIC DNA]</scope>
    <source>
        <strain evidence="9 10">NCTC12872</strain>
    </source>
</reference>
<dbReference type="EC" id="6.5.1.1" evidence="9"/>
<dbReference type="EMBL" id="UGTA01000001">
    <property type="protein sequence ID" value="SUB59916.1"/>
    <property type="molecule type" value="Genomic_DNA"/>
</dbReference>
<evidence type="ECO:0000313" key="10">
    <source>
        <dbReference type="Proteomes" id="UP000255417"/>
    </source>
</evidence>
<evidence type="ECO:0000256" key="5">
    <source>
        <dbReference type="ARBA" id="ARBA00023204"/>
    </source>
</evidence>
<dbReference type="GO" id="GO:0006310">
    <property type="term" value="P:DNA recombination"/>
    <property type="evidence" value="ECO:0007669"/>
    <property type="project" value="InterPro"/>
</dbReference>
<evidence type="ECO:0000256" key="2">
    <source>
        <dbReference type="ARBA" id="ARBA00022598"/>
    </source>
</evidence>
<accession>A0A379CDS7</accession>
<dbReference type="Gene3D" id="3.30.1490.70">
    <property type="match status" value="1"/>
</dbReference>
<name>A0A379CDS7_9PAST</name>
<keyword evidence="2 9" id="KW-0436">Ligase</keyword>
<dbReference type="InterPro" id="IPR012340">
    <property type="entry name" value="NA-bd_OB-fold"/>
</dbReference>
<keyword evidence="5" id="KW-0234">DNA repair</keyword>
<dbReference type="SUPFAM" id="SSF50249">
    <property type="entry name" value="Nucleic acid-binding proteins"/>
    <property type="match status" value="1"/>
</dbReference>
<evidence type="ECO:0000256" key="1">
    <source>
        <dbReference type="ARBA" id="ARBA00001968"/>
    </source>
</evidence>
<keyword evidence="3" id="KW-0235">DNA replication</keyword>
<comment type="catalytic activity">
    <reaction evidence="6">
        <text>ATP + (deoxyribonucleotide)n-3'-hydroxyl + 5'-phospho-(deoxyribonucleotide)m = (deoxyribonucleotide)n+m + AMP + diphosphate.</text>
        <dbReference type="EC" id="6.5.1.1"/>
    </reaction>
</comment>
<dbReference type="PROSITE" id="PS50160">
    <property type="entry name" value="DNA_LIGASE_A3"/>
    <property type="match status" value="1"/>
</dbReference>
<dbReference type="GO" id="GO:0003910">
    <property type="term" value="F:DNA ligase (ATP) activity"/>
    <property type="evidence" value="ECO:0007669"/>
    <property type="project" value="UniProtKB-EC"/>
</dbReference>
<evidence type="ECO:0000256" key="7">
    <source>
        <dbReference type="SAM" id="SignalP"/>
    </source>
</evidence>
<dbReference type="RefSeq" id="WP_115316361.1">
    <property type="nucleotide sequence ID" value="NZ_LWIF01000001.1"/>
</dbReference>
<keyword evidence="4" id="KW-0227">DNA damage</keyword>
<dbReference type="OrthoDB" id="9782700at2"/>
<dbReference type="InterPro" id="IPR016059">
    <property type="entry name" value="DNA_ligase_ATP-dep_CS"/>
</dbReference>
<feature type="domain" description="ATP-dependent DNA ligase family profile" evidence="8">
    <location>
        <begin position="107"/>
        <end position="197"/>
    </location>
</feature>
<dbReference type="InterPro" id="IPR050326">
    <property type="entry name" value="NAD_dep_DNA_ligaseB"/>
</dbReference>
<dbReference type="Gene3D" id="2.40.50.140">
    <property type="entry name" value="Nucleic acid-binding proteins"/>
    <property type="match status" value="1"/>
</dbReference>
<gene>
    <name evidence="9" type="primary">ligA_2</name>
    <name evidence="9" type="ORF">NCTC12872_01975</name>
</gene>
<dbReference type="Proteomes" id="UP000255417">
    <property type="component" value="Unassembled WGS sequence"/>
</dbReference>
<organism evidence="9 10">
    <name type="scientific">Phocoenobacter uteri</name>
    <dbReference type="NCBI Taxonomy" id="146806"/>
    <lineage>
        <taxon>Bacteria</taxon>
        <taxon>Pseudomonadati</taxon>
        <taxon>Pseudomonadota</taxon>
        <taxon>Gammaproteobacteria</taxon>
        <taxon>Pasteurellales</taxon>
        <taxon>Pasteurellaceae</taxon>
        <taxon>Phocoenobacter</taxon>
    </lineage>
</organism>
<dbReference type="CDD" id="cd08041">
    <property type="entry name" value="OBF_kDNA_ligase_like"/>
    <property type="match status" value="1"/>
</dbReference>
<dbReference type="InterPro" id="IPR029319">
    <property type="entry name" value="DNA_ligase_OB"/>
</dbReference>
<dbReference type="PANTHER" id="PTHR47810">
    <property type="entry name" value="DNA LIGASE"/>
    <property type="match status" value="1"/>
</dbReference>
<dbReference type="GO" id="GO:0006281">
    <property type="term" value="P:DNA repair"/>
    <property type="evidence" value="ECO:0007669"/>
    <property type="project" value="UniProtKB-KW"/>
</dbReference>
<sequence>MKRFLLLCLFIPNLFAQPLNLMLLEHYKNQNITYWVMSEKLDGIRGFWNGKTLLSRQAYPLSAPNYFTKNFPPFEIDGELFSGRDQFSQISSIIRGSNSEKWQKLKLYVFDVPNAKGDLFSRLQKLENYLNEHPTPYIKIIKQIPIKNKAHLTSFFQEIQSLKGEGVVIRNPKSPYIKGRSAQILKFKAVYDDECTVISHHIGKGKYKDKMGSLSCQNEYGTFKIGSGFSDKERENPPQIGTLITYKYRGFTSKGKPRFATYWRIRQDK</sequence>
<dbReference type="InterPro" id="IPR012310">
    <property type="entry name" value="DNA_ligase_ATP-dep_cent"/>
</dbReference>
<dbReference type="Pfam" id="PF14743">
    <property type="entry name" value="DNA_ligase_OB_2"/>
    <property type="match status" value="1"/>
</dbReference>
<dbReference type="Gene3D" id="3.30.470.30">
    <property type="entry name" value="DNA ligase/mRNA capping enzyme"/>
    <property type="match status" value="1"/>
</dbReference>